<dbReference type="AlphaFoldDB" id="A0A267EUM5"/>
<evidence type="ECO:0000259" key="1">
    <source>
        <dbReference type="Pfam" id="PF11919"/>
    </source>
</evidence>
<reference evidence="2 3" key="1">
    <citation type="submission" date="2017-06" db="EMBL/GenBank/DDBJ databases">
        <title>A platform for efficient transgenesis in Macrostomum lignano, a flatworm model organism for stem cell research.</title>
        <authorList>
            <person name="Berezikov E."/>
        </authorList>
    </citation>
    <scope>NUCLEOTIDE SEQUENCE [LARGE SCALE GENOMIC DNA]</scope>
    <source>
        <strain evidence="2">DV1</strain>
        <tissue evidence="2">Whole organism</tissue>
    </source>
</reference>
<dbReference type="InterPro" id="IPR021843">
    <property type="entry name" value="PSME4_C"/>
</dbReference>
<feature type="domain" description="Proteasome activator complex subunit 4 C-terminal" evidence="1">
    <location>
        <begin position="34"/>
        <end position="119"/>
    </location>
</feature>
<dbReference type="STRING" id="282301.A0A267EUM5"/>
<organism evidence="2 3">
    <name type="scientific">Macrostomum lignano</name>
    <dbReference type="NCBI Taxonomy" id="282301"/>
    <lineage>
        <taxon>Eukaryota</taxon>
        <taxon>Metazoa</taxon>
        <taxon>Spiralia</taxon>
        <taxon>Lophotrochozoa</taxon>
        <taxon>Platyhelminthes</taxon>
        <taxon>Rhabditophora</taxon>
        <taxon>Macrostomorpha</taxon>
        <taxon>Macrostomida</taxon>
        <taxon>Macrostomidae</taxon>
        <taxon>Macrostomum</taxon>
    </lineage>
</organism>
<keyword evidence="3" id="KW-1185">Reference proteome</keyword>
<gene>
    <name evidence="2" type="ORF">BOX15_Mlig005545g3</name>
</gene>
<sequence length="119" mass="12976">MTEPSCCPTCSACAAPAEEAAAGRQRPELGQVNARHSGVLGLCSIVESAPYDVPAHLPPVLMQLCQHVNDPEPIKSSVRSTLASFKRTHQETWHADKDMFTEEQLLVLTDLLVSPNYYA</sequence>
<dbReference type="PANTHER" id="PTHR32170">
    <property type="entry name" value="PROTEASOME ACTIVATOR COMPLEX SUBUNIT 4"/>
    <property type="match status" value="1"/>
</dbReference>
<dbReference type="EMBL" id="NIVC01001739">
    <property type="protein sequence ID" value="PAA64587.1"/>
    <property type="molecule type" value="Genomic_DNA"/>
</dbReference>
<dbReference type="Pfam" id="PF11919">
    <property type="entry name" value="PSME4_C"/>
    <property type="match status" value="1"/>
</dbReference>
<accession>A0A267EUM5</accession>
<proteinExistence type="predicted"/>
<protein>
    <recommendedName>
        <fullName evidence="1">Proteasome activator complex subunit 4 C-terminal domain-containing protein</fullName>
    </recommendedName>
</protein>
<dbReference type="GO" id="GO:0070628">
    <property type="term" value="F:proteasome binding"/>
    <property type="evidence" value="ECO:0007669"/>
    <property type="project" value="InterPro"/>
</dbReference>
<dbReference type="InterPro" id="IPR035309">
    <property type="entry name" value="PSME4"/>
</dbReference>
<evidence type="ECO:0000313" key="3">
    <source>
        <dbReference type="Proteomes" id="UP000215902"/>
    </source>
</evidence>
<comment type="caution">
    <text evidence="2">The sequence shown here is derived from an EMBL/GenBank/DDBJ whole genome shotgun (WGS) entry which is preliminary data.</text>
</comment>
<evidence type="ECO:0000313" key="2">
    <source>
        <dbReference type="EMBL" id="PAA64587.1"/>
    </source>
</evidence>
<dbReference type="GO" id="GO:0010499">
    <property type="term" value="P:proteasomal ubiquitin-independent protein catabolic process"/>
    <property type="evidence" value="ECO:0007669"/>
    <property type="project" value="TreeGrafter"/>
</dbReference>
<dbReference type="Proteomes" id="UP000215902">
    <property type="component" value="Unassembled WGS sequence"/>
</dbReference>
<dbReference type="OrthoDB" id="17907at2759"/>
<name>A0A267EUM5_9PLAT</name>
<dbReference type="GO" id="GO:0016504">
    <property type="term" value="F:peptidase activator activity"/>
    <property type="evidence" value="ECO:0007669"/>
    <property type="project" value="InterPro"/>
</dbReference>
<dbReference type="GO" id="GO:0005634">
    <property type="term" value="C:nucleus"/>
    <property type="evidence" value="ECO:0007669"/>
    <property type="project" value="TreeGrafter"/>
</dbReference>
<dbReference type="GO" id="GO:0005829">
    <property type="term" value="C:cytosol"/>
    <property type="evidence" value="ECO:0007669"/>
    <property type="project" value="TreeGrafter"/>
</dbReference>
<dbReference type="PANTHER" id="PTHR32170:SF3">
    <property type="entry name" value="PROTEASOME ACTIVATOR COMPLEX SUBUNIT 4"/>
    <property type="match status" value="1"/>
</dbReference>